<dbReference type="Gene3D" id="2.60.120.430">
    <property type="entry name" value="Galactose-binding lectin"/>
    <property type="match status" value="1"/>
</dbReference>
<dbReference type="EC" id="3.2.1.23" evidence="9"/>
<dbReference type="InterPro" id="IPR013783">
    <property type="entry name" value="Ig-like_fold"/>
</dbReference>
<organism evidence="9 10">
    <name type="scientific">Novosphingobium capsulatum</name>
    <dbReference type="NCBI Taxonomy" id="13688"/>
    <lineage>
        <taxon>Bacteria</taxon>
        <taxon>Pseudomonadati</taxon>
        <taxon>Pseudomonadota</taxon>
        <taxon>Alphaproteobacteria</taxon>
        <taxon>Sphingomonadales</taxon>
        <taxon>Sphingomonadaceae</taxon>
        <taxon>Novosphingobium</taxon>
    </lineage>
</organism>
<protein>
    <submittedName>
        <fullName evidence="9">Beta-galactosidase</fullName>
        <ecNumber evidence="9">3.2.1.23</ecNumber>
    </submittedName>
</protein>
<dbReference type="PANTHER" id="PTHR42732:SF1">
    <property type="entry name" value="BETA-MANNOSIDASE"/>
    <property type="match status" value="1"/>
</dbReference>
<proteinExistence type="inferred from homology"/>
<dbReference type="InterPro" id="IPR051913">
    <property type="entry name" value="GH2_Domain-Containing"/>
</dbReference>
<keyword evidence="2 9" id="KW-0378">Hydrolase</keyword>
<comment type="caution">
    <text evidence="9">The sequence shown here is derived from an EMBL/GenBank/DDBJ whole genome shotgun (WGS) entry which is preliminary data.</text>
</comment>
<feature type="domain" description="Glycoside hydrolase family 2 catalytic" evidence="5">
    <location>
        <begin position="320"/>
        <end position="625"/>
    </location>
</feature>
<evidence type="ECO:0000259" key="4">
    <source>
        <dbReference type="Pfam" id="PF00703"/>
    </source>
</evidence>
<evidence type="ECO:0000313" key="9">
    <source>
        <dbReference type="EMBL" id="MDR6512743.1"/>
    </source>
</evidence>
<evidence type="ECO:0000259" key="7">
    <source>
        <dbReference type="Pfam" id="PF11721"/>
    </source>
</evidence>
<evidence type="ECO:0000256" key="3">
    <source>
        <dbReference type="ARBA" id="ARBA00023295"/>
    </source>
</evidence>
<dbReference type="Pfam" id="PF02837">
    <property type="entry name" value="Glyco_hydro_2_N"/>
    <property type="match status" value="1"/>
</dbReference>
<keyword evidence="10" id="KW-1185">Reference proteome</keyword>
<dbReference type="InterPro" id="IPR006104">
    <property type="entry name" value="Glyco_hydro_2_N"/>
</dbReference>
<dbReference type="Gene3D" id="2.60.40.10">
    <property type="entry name" value="Immunoglobulins"/>
    <property type="match status" value="2"/>
</dbReference>
<dbReference type="Pfam" id="PF16355">
    <property type="entry name" value="DUF4982"/>
    <property type="match status" value="1"/>
</dbReference>
<feature type="domain" description="DUF4982" evidence="8">
    <location>
        <begin position="654"/>
        <end position="705"/>
    </location>
</feature>
<dbReference type="PRINTS" id="PR00132">
    <property type="entry name" value="GLHYDRLASE2"/>
</dbReference>
<dbReference type="SUPFAM" id="SSF49303">
    <property type="entry name" value="beta-Galactosidase/glucuronidase domain"/>
    <property type="match status" value="1"/>
</dbReference>
<evidence type="ECO:0000313" key="10">
    <source>
        <dbReference type="Proteomes" id="UP001184150"/>
    </source>
</evidence>
<feature type="domain" description="Glycoside hydrolase family 2 immunoglobulin-like beta-sandwich" evidence="4">
    <location>
        <begin position="207"/>
        <end position="311"/>
    </location>
</feature>
<dbReference type="InterPro" id="IPR006103">
    <property type="entry name" value="Glyco_hydro_2_cat"/>
</dbReference>
<dbReference type="InterPro" id="IPR017853">
    <property type="entry name" value="GH"/>
</dbReference>
<dbReference type="InterPro" id="IPR008979">
    <property type="entry name" value="Galactose-bd-like_sf"/>
</dbReference>
<dbReference type="PANTHER" id="PTHR42732">
    <property type="entry name" value="BETA-GALACTOSIDASE"/>
    <property type="match status" value="1"/>
</dbReference>
<evidence type="ECO:0000259" key="6">
    <source>
        <dbReference type="Pfam" id="PF02837"/>
    </source>
</evidence>
<keyword evidence="3 9" id="KW-0326">Glycosidase</keyword>
<dbReference type="InterPro" id="IPR006102">
    <property type="entry name" value="Ig-like_GH2"/>
</dbReference>
<comment type="similarity">
    <text evidence="1">Belongs to the glycosyl hydrolase 2 family.</text>
</comment>
<dbReference type="Proteomes" id="UP001184150">
    <property type="component" value="Unassembled WGS sequence"/>
</dbReference>
<dbReference type="SUPFAM" id="SSF51445">
    <property type="entry name" value="(Trans)glycosidases"/>
    <property type="match status" value="1"/>
</dbReference>
<reference evidence="9 10" key="1">
    <citation type="submission" date="2023-07" db="EMBL/GenBank/DDBJ databases">
        <title>Sorghum-associated microbial communities from plants grown in Nebraska, USA.</title>
        <authorList>
            <person name="Schachtman D."/>
        </authorList>
    </citation>
    <scope>NUCLEOTIDE SEQUENCE [LARGE SCALE GENOMIC DNA]</scope>
    <source>
        <strain evidence="9 10">DS1027</strain>
    </source>
</reference>
<dbReference type="InterPro" id="IPR021720">
    <property type="entry name" value="Malectin_dom"/>
</dbReference>
<dbReference type="SUPFAM" id="SSF49785">
    <property type="entry name" value="Galactose-binding domain-like"/>
    <property type="match status" value="1"/>
</dbReference>
<dbReference type="EMBL" id="JAVDRD010000011">
    <property type="protein sequence ID" value="MDR6512743.1"/>
    <property type="molecule type" value="Genomic_DNA"/>
</dbReference>
<evidence type="ECO:0000259" key="5">
    <source>
        <dbReference type="Pfam" id="PF02836"/>
    </source>
</evidence>
<feature type="domain" description="Malectin" evidence="7">
    <location>
        <begin position="728"/>
        <end position="870"/>
    </location>
</feature>
<dbReference type="GO" id="GO:0004565">
    <property type="term" value="F:beta-galactosidase activity"/>
    <property type="evidence" value="ECO:0007669"/>
    <property type="project" value="UniProtKB-EC"/>
</dbReference>
<evidence type="ECO:0000256" key="1">
    <source>
        <dbReference type="ARBA" id="ARBA00007401"/>
    </source>
</evidence>
<name>A0ABU1MRE9_9SPHN</name>
<evidence type="ECO:0000259" key="8">
    <source>
        <dbReference type="Pfam" id="PF16355"/>
    </source>
</evidence>
<dbReference type="InterPro" id="IPR032311">
    <property type="entry name" value="DUF4982"/>
</dbReference>
<dbReference type="Pfam" id="PF02836">
    <property type="entry name" value="Glyco_hydro_2_C"/>
    <property type="match status" value="1"/>
</dbReference>
<accession>A0ABU1MRE9</accession>
<dbReference type="Pfam" id="PF11721">
    <property type="entry name" value="Malectin"/>
    <property type="match status" value="1"/>
</dbReference>
<sequence length="879" mass="94161">MTAQARDGGAAAAATQAGAEARTAVVLADGWRFIQGDPAGAAQPAFDDAAWQPVRVPHTWNRIGYYEPRVGVGPNTAGTVAKYQGVGWYRLRFPSPARASGEKVWLEFDAASRIAEVWVNGVRLGSHAGGFSRFRFDATSALRPGASNIVAVRVDNSAPVAGSATADVLPLSGDFFVRGGLYRPVRLIVTNPLHIDLLDHGGPGVYATTTSISAGTAQVRVRTRLANDTGRVANGAVVARLVDAQGRVAAQARVVFRLPVAQVSEQQQDLAVARPHLWQGTADPYLYRLIVDVVDGRGRVVDTVAQPFGIRQVSIDPQRGFLLNGKVLALHGVGLHQDTETSDWAMSEADIARTFATIRDMGANTIRLTHYQHGETIHTLADRYGLVLWDEIPLVTQWTQGEAINPTTALVGNAQQQLAELIRQNFNHPAVAFWGVANEVDFGPNRPDFLGKPPAAIADPKALVRLLDQQARQDDPSRPTVMAACCQGDPAAPDIVGLTQATAVNRYYGWYYGKPAGIGPYLDGLRAKHPHQPLALSEYGAGGALTYQTDDPAGGPADIAGPRQPEGYQAWVHEQTWPLLRDRPWLFGTWLWNAFDFGSTVRREGDSVDVNTKGLVTYDGTIRKDAFYYYRANWSAAPTVHITGRRYTQRAYPVTDVRVYSNAPRTELALNGRSLGGKTDCPNRVCVWSGVALAAGTNVLTATGQFATGAMADRIEWQLASAQAGAFRIDAGALVAAHAPDAVFGSDAFFSGGTARSVDVFARGRAPVRPEIAGTRNRDLAATFRAGAFSYRIPTGPGAFTVSLTFVEPAEQPGSRIFDVATNGQTLLKGFDIAGAAGGPLTEVTRSFPVTATDGVVTIDFVPVKGEAVVSAITVLPRR</sequence>
<feature type="domain" description="Glycosyl hydrolases family 2 sugar binding" evidence="6">
    <location>
        <begin position="52"/>
        <end position="188"/>
    </location>
</feature>
<dbReference type="Pfam" id="PF00703">
    <property type="entry name" value="Glyco_hydro_2"/>
    <property type="match status" value="1"/>
</dbReference>
<dbReference type="Gene3D" id="2.60.120.260">
    <property type="entry name" value="Galactose-binding domain-like"/>
    <property type="match status" value="1"/>
</dbReference>
<dbReference type="InterPro" id="IPR036156">
    <property type="entry name" value="Beta-gal/glucu_dom_sf"/>
</dbReference>
<dbReference type="Gene3D" id="3.20.20.80">
    <property type="entry name" value="Glycosidases"/>
    <property type="match status" value="1"/>
</dbReference>
<dbReference type="InterPro" id="IPR006101">
    <property type="entry name" value="Glyco_hydro_2"/>
</dbReference>
<evidence type="ECO:0000256" key="2">
    <source>
        <dbReference type="ARBA" id="ARBA00022801"/>
    </source>
</evidence>
<gene>
    <name evidence="9" type="ORF">J2792_003628</name>
</gene>